<dbReference type="HOGENOM" id="CLU_2613982_0_0_6"/>
<dbReference type="EMBL" id="APOM01000047">
    <property type="protein sequence ID" value="ENU36060.1"/>
    <property type="molecule type" value="Genomic_DNA"/>
</dbReference>
<organism evidence="1 2">
    <name type="scientific">Acinetobacter parvus DSM 16617 = CIP 108168</name>
    <dbReference type="NCBI Taxonomy" id="981333"/>
    <lineage>
        <taxon>Bacteria</taxon>
        <taxon>Pseudomonadati</taxon>
        <taxon>Pseudomonadota</taxon>
        <taxon>Gammaproteobacteria</taxon>
        <taxon>Moraxellales</taxon>
        <taxon>Moraxellaceae</taxon>
        <taxon>Acinetobacter</taxon>
    </lineage>
</organism>
<dbReference type="AlphaFoldDB" id="N8QC10"/>
<dbReference type="RefSeq" id="WP_004682599.1">
    <property type="nucleotide sequence ID" value="NZ_AIEB01000012.1"/>
</dbReference>
<keyword evidence="2" id="KW-1185">Reference proteome</keyword>
<proteinExistence type="predicted"/>
<comment type="caution">
    <text evidence="1">The sequence shown here is derived from an EMBL/GenBank/DDBJ whole genome shotgun (WGS) entry which is preliminary data.</text>
</comment>
<accession>N8QC10</accession>
<sequence>MSNQDQVKFVLMPVELSYEAATKRANEQFEENSKLFKNMHRDCTEQEFTRLKKRWLENRVEQLKDQYREMVKAVGVMP</sequence>
<gene>
    <name evidence="1" type="ORF">F988_01811</name>
</gene>
<name>N8QC10_9GAMM</name>
<reference evidence="1 2" key="1">
    <citation type="submission" date="2013-02" db="EMBL/GenBank/DDBJ databases">
        <title>The Genome Sequence of Acinetobacter parvus CIP 108168.</title>
        <authorList>
            <consortium name="The Broad Institute Genome Sequencing Platform"/>
            <consortium name="The Broad Institute Genome Sequencing Center for Infectious Disease"/>
            <person name="Cerqueira G."/>
            <person name="Feldgarden M."/>
            <person name="Courvalin P."/>
            <person name="Perichon B."/>
            <person name="Grillot-Courvalin C."/>
            <person name="Clermont D."/>
            <person name="Rocha E."/>
            <person name="Yoon E.-J."/>
            <person name="Nemec A."/>
            <person name="Walker B."/>
            <person name="Young S.K."/>
            <person name="Zeng Q."/>
            <person name="Gargeya S."/>
            <person name="Fitzgerald M."/>
            <person name="Haas B."/>
            <person name="Abouelleil A."/>
            <person name="Alvarado L."/>
            <person name="Arachchi H.M."/>
            <person name="Berlin A.M."/>
            <person name="Chapman S.B."/>
            <person name="Dewar J."/>
            <person name="Goldberg J."/>
            <person name="Griggs A."/>
            <person name="Gujja S."/>
            <person name="Hansen M."/>
            <person name="Howarth C."/>
            <person name="Imamovic A."/>
            <person name="Larimer J."/>
            <person name="McCowan C."/>
            <person name="Murphy C."/>
            <person name="Neiman D."/>
            <person name="Pearson M."/>
            <person name="Priest M."/>
            <person name="Roberts A."/>
            <person name="Saif S."/>
            <person name="Shea T."/>
            <person name="Sisk P."/>
            <person name="Sykes S."/>
            <person name="Wortman J."/>
            <person name="Nusbaum C."/>
            <person name="Birren B."/>
        </authorList>
    </citation>
    <scope>NUCLEOTIDE SEQUENCE [LARGE SCALE GENOMIC DNA]</scope>
    <source>
        <strain evidence="1 2">CIP 108168</strain>
    </source>
</reference>
<evidence type="ECO:0000313" key="2">
    <source>
        <dbReference type="Proteomes" id="UP000023776"/>
    </source>
</evidence>
<evidence type="ECO:0000313" key="1">
    <source>
        <dbReference type="EMBL" id="ENU36060.1"/>
    </source>
</evidence>
<dbReference type="PATRIC" id="fig|981333.9.peg.1867"/>
<dbReference type="GeneID" id="99690134"/>
<dbReference type="Proteomes" id="UP000023776">
    <property type="component" value="Unassembled WGS sequence"/>
</dbReference>
<protein>
    <submittedName>
        <fullName evidence="1">Uncharacterized protein</fullName>
    </submittedName>
</protein>